<dbReference type="SUPFAM" id="SSF50118">
    <property type="entry name" value="Cell growth inhibitor/plasmid maintenance toxic component"/>
    <property type="match status" value="1"/>
</dbReference>
<dbReference type="Proteomes" id="UP000620633">
    <property type="component" value="Unassembled WGS sequence"/>
</dbReference>
<organism evidence="1 2">
    <name type="scientific">Deinococcus knuensis</name>
    <dbReference type="NCBI Taxonomy" id="1837380"/>
    <lineage>
        <taxon>Bacteria</taxon>
        <taxon>Thermotogati</taxon>
        <taxon>Deinococcota</taxon>
        <taxon>Deinococci</taxon>
        <taxon>Deinococcales</taxon>
        <taxon>Deinococcaceae</taxon>
        <taxon>Deinococcus</taxon>
    </lineage>
</organism>
<protein>
    <recommendedName>
        <fullName evidence="3">Type II toxin-antitoxin system PemK/MazF family toxin</fullName>
    </recommendedName>
</protein>
<gene>
    <name evidence="1" type="ORF">GCM10008961_34850</name>
</gene>
<proteinExistence type="predicted"/>
<dbReference type="PANTHER" id="PTHR33988:SF3">
    <property type="entry name" value="ENDORIBONUCLEASE TOXIN CHPB-RELATED"/>
    <property type="match status" value="1"/>
</dbReference>
<evidence type="ECO:0000313" key="2">
    <source>
        <dbReference type="Proteomes" id="UP000620633"/>
    </source>
</evidence>
<dbReference type="InterPro" id="IPR003477">
    <property type="entry name" value="PemK-like"/>
</dbReference>
<accession>A0ABQ2SUZ1</accession>
<dbReference type="Pfam" id="PF02452">
    <property type="entry name" value="PemK_toxin"/>
    <property type="match status" value="1"/>
</dbReference>
<dbReference type="InterPro" id="IPR011067">
    <property type="entry name" value="Plasmid_toxin/cell-grow_inhib"/>
</dbReference>
<comment type="caution">
    <text evidence="1">The sequence shown here is derived from an EMBL/GenBank/DDBJ whole genome shotgun (WGS) entry which is preliminary data.</text>
</comment>
<dbReference type="EMBL" id="BMQO01000028">
    <property type="protein sequence ID" value="GGS40568.1"/>
    <property type="molecule type" value="Genomic_DNA"/>
</dbReference>
<evidence type="ECO:0000313" key="1">
    <source>
        <dbReference type="EMBL" id="GGS40568.1"/>
    </source>
</evidence>
<sequence>MSGSVALKPGDVIVARLPQQVPNGREQEGYRPAVVVGLPQRAGTGRYPMILVVPVTTHRGQPWASAAPGLYPILPAGAGGLPVDSVVLTDQLRALDAGQVARRLNTLTTTEYAPVHTALRSILSL</sequence>
<evidence type="ECO:0008006" key="3">
    <source>
        <dbReference type="Google" id="ProtNLM"/>
    </source>
</evidence>
<reference evidence="2" key="1">
    <citation type="journal article" date="2019" name="Int. J. Syst. Evol. Microbiol.">
        <title>The Global Catalogue of Microorganisms (GCM) 10K type strain sequencing project: providing services to taxonomists for standard genome sequencing and annotation.</title>
        <authorList>
            <consortium name="The Broad Institute Genomics Platform"/>
            <consortium name="The Broad Institute Genome Sequencing Center for Infectious Disease"/>
            <person name="Wu L."/>
            <person name="Ma J."/>
        </authorList>
    </citation>
    <scope>NUCLEOTIDE SEQUENCE [LARGE SCALE GENOMIC DNA]</scope>
    <source>
        <strain evidence="2">JCM 31406</strain>
    </source>
</reference>
<keyword evidence="2" id="KW-1185">Reference proteome</keyword>
<dbReference type="RefSeq" id="WP_229779608.1">
    <property type="nucleotide sequence ID" value="NZ_BMQO01000028.1"/>
</dbReference>
<dbReference type="Gene3D" id="2.30.30.110">
    <property type="match status" value="1"/>
</dbReference>
<name>A0ABQ2SUZ1_9DEIO</name>
<dbReference type="PANTHER" id="PTHR33988">
    <property type="entry name" value="ENDORIBONUCLEASE MAZF-RELATED"/>
    <property type="match status" value="1"/>
</dbReference>